<dbReference type="Proteomes" id="UP000075799">
    <property type="component" value="Unassembled WGS sequence"/>
</dbReference>
<dbReference type="EMBL" id="LUKD01000001">
    <property type="protein sequence ID" value="KYG69363.1"/>
    <property type="molecule type" value="Genomic_DNA"/>
</dbReference>
<dbReference type="Gene3D" id="3.40.50.150">
    <property type="entry name" value="Vaccinia Virus protein VP39"/>
    <property type="match status" value="1"/>
</dbReference>
<dbReference type="PANTHER" id="PTHR24422:SF8">
    <property type="entry name" value="CHEMOTAXIS PROTEIN"/>
    <property type="match status" value="1"/>
</dbReference>
<protein>
    <submittedName>
        <fullName evidence="2">Chemotaxis protein CheR</fullName>
    </submittedName>
</protein>
<dbReference type="GO" id="GO:0008757">
    <property type="term" value="F:S-adenosylmethionine-dependent methyltransferase activity"/>
    <property type="evidence" value="ECO:0007669"/>
    <property type="project" value="InterPro"/>
</dbReference>
<dbReference type="InterPro" id="IPR050903">
    <property type="entry name" value="Bact_Chemotaxis_MeTrfase"/>
</dbReference>
<evidence type="ECO:0000313" key="3">
    <source>
        <dbReference type="Proteomes" id="UP000075799"/>
    </source>
</evidence>
<dbReference type="RefSeq" id="WP_063206256.1">
    <property type="nucleotide sequence ID" value="NZ_LUKD01000001.1"/>
</dbReference>
<dbReference type="SMART" id="SM00138">
    <property type="entry name" value="MeTrc"/>
    <property type="match status" value="1"/>
</dbReference>
<dbReference type="Pfam" id="PF01739">
    <property type="entry name" value="CheR"/>
    <property type="match status" value="1"/>
</dbReference>
<reference evidence="2 3" key="1">
    <citation type="submission" date="2016-03" db="EMBL/GenBank/DDBJ databases">
        <authorList>
            <person name="Ploux O."/>
        </authorList>
    </citation>
    <scope>NUCLEOTIDE SEQUENCE [LARGE SCALE GENOMIC DNA]</scope>
    <source>
        <strain evidence="2 3">EC13</strain>
    </source>
</reference>
<dbReference type="PROSITE" id="PS50123">
    <property type="entry name" value="CHER"/>
    <property type="match status" value="1"/>
</dbReference>
<dbReference type="OrthoDB" id="9786165at2"/>
<name>A0A161PRD5_BDEBC</name>
<comment type="caution">
    <text evidence="2">The sequence shown here is derived from an EMBL/GenBank/DDBJ whole genome shotgun (WGS) entry which is preliminary data.</text>
</comment>
<dbReference type="InterPro" id="IPR022642">
    <property type="entry name" value="CheR_C"/>
</dbReference>
<dbReference type="InterPro" id="IPR022641">
    <property type="entry name" value="CheR_N"/>
</dbReference>
<sequence length="280" mass="32438">MNDALVRKLLLQGIYEKYGYDFSGYNESSFTRRVEGLLSKYSLPDELELMARILRDPHFFAELVPQLTISTTELFRDPSFFLAFREKVVPVLKTYPALNFWIAGCSTGEEVYSLAILLQEEGLYERSLIYATDINHNSLKKASEGIYAIESMRAFAKNYTEAGGKESPSEYYTADYDFARFRASLRDHVVFSDHNLATDESFLEHNVIFCRNVMIYFNRELQGRVFDLFFNSLSDRGFLGLGSKETLRFSQYKDSFDEIDAGQRIYQKNPMQVAKKIRKV</sequence>
<dbReference type="SUPFAM" id="SSF53335">
    <property type="entry name" value="S-adenosyl-L-methionine-dependent methyltransferases"/>
    <property type="match status" value="1"/>
</dbReference>
<dbReference type="SUPFAM" id="SSF47757">
    <property type="entry name" value="Chemotaxis receptor methyltransferase CheR, N-terminal domain"/>
    <property type="match status" value="1"/>
</dbReference>
<dbReference type="AlphaFoldDB" id="A0A161PRD5"/>
<dbReference type="PRINTS" id="PR00996">
    <property type="entry name" value="CHERMTFRASE"/>
</dbReference>
<dbReference type="InterPro" id="IPR000780">
    <property type="entry name" value="CheR_MeTrfase"/>
</dbReference>
<organism evidence="2 3">
    <name type="scientific">Bdellovibrio bacteriovorus</name>
    <dbReference type="NCBI Taxonomy" id="959"/>
    <lineage>
        <taxon>Bacteria</taxon>
        <taxon>Pseudomonadati</taxon>
        <taxon>Bdellovibrionota</taxon>
        <taxon>Bdellovibrionia</taxon>
        <taxon>Bdellovibrionales</taxon>
        <taxon>Pseudobdellovibrionaceae</taxon>
        <taxon>Bdellovibrio</taxon>
    </lineage>
</organism>
<dbReference type="Pfam" id="PF03705">
    <property type="entry name" value="CheR_N"/>
    <property type="match status" value="1"/>
</dbReference>
<evidence type="ECO:0000259" key="1">
    <source>
        <dbReference type="PROSITE" id="PS50123"/>
    </source>
</evidence>
<feature type="domain" description="CheR-type methyltransferase" evidence="1">
    <location>
        <begin position="14"/>
        <end position="269"/>
    </location>
</feature>
<dbReference type="InterPro" id="IPR029063">
    <property type="entry name" value="SAM-dependent_MTases_sf"/>
</dbReference>
<proteinExistence type="predicted"/>
<accession>A0A161PRD5</accession>
<dbReference type="PANTHER" id="PTHR24422">
    <property type="entry name" value="CHEMOTAXIS PROTEIN METHYLTRANSFERASE"/>
    <property type="match status" value="1"/>
</dbReference>
<evidence type="ECO:0000313" key="2">
    <source>
        <dbReference type="EMBL" id="KYG69363.1"/>
    </source>
</evidence>
<gene>
    <name evidence="2" type="ORF">AZI87_09245</name>
</gene>